<organism evidence="1 2">
    <name type="scientific">Escherichia phage 121Q</name>
    <dbReference type="NCBI Taxonomy" id="1555202"/>
    <lineage>
        <taxon>Viruses</taxon>
        <taxon>Duplodnaviria</taxon>
        <taxon>Heunggongvirae</taxon>
        <taxon>Uroviricota</taxon>
        <taxon>Caudoviricetes</taxon>
        <taxon>Asteriusvirus</taxon>
        <taxon>Asteriusvirus av121Q</taxon>
    </lineage>
</organism>
<accession>A0A097EXK3</accession>
<dbReference type="GeneID" id="22111329"/>
<name>A0A097EXK3_9CAUD</name>
<reference evidence="1 2" key="1">
    <citation type="submission" date="2014-09" db="EMBL/GenBank/DDBJ databases">
        <authorList>
            <person name="Lapin J.S."/>
            <person name="Pope W.H."/>
            <person name="Hua J."/>
            <person name="Ford M.E."/>
            <person name="Conway J.F."/>
            <person name="Hatfull G.F."/>
            <person name="Hendrix R.W."/>
        </authorList>
    </citation>
    <scope>NUCLEOTIDE SEQUENCE [LARGE SCALE GENOMIC DNA]</scope>
</reference>
<dbReference type="Proteomes" id="UP000029889">
    <property type="component" value="Segment"/>
</dbReference>
<evidence type="ECO:0000313" key="1">
    <source>
        <dbReference type="EMBL" id="AIT14179.1"/>
    </source>
</evidence>
<keyword evidence="2" id="KW-1185">Reference proteome</keyword>
<evidence type="ECO:0008006" key="3">
    <source>
        <dbReference type="Google" id="ProtNLM"/>
    </source>
</evidence>
<dbReference type="KEGG" id="vg:22111329"/>
<dbReference type="RefSeq" id="YP_009101876.1">
    <property type="nucleotide sequence ID" value="NC_025447.1"/>
</dbReference>
<dbReference type="EMBL" id="KM507819">
    <property type="protein sequence ID" value="AIT14179.1"/>
    <property type="molecule type" value="Genomic_DNA"/>
</dbReference>
<proteinExistence type="predicted"/>
<protein>
    <recommendedName>
        <fullName evidence="3">Phosphoribosylpyrophosphate synthetase</fullName>
    </recommendedName>
</protein>
<sequence>MANIRTVLKNAKQVLFSDHENFNKDITGVRNIKDVKNVMGIYCNMKRVGTFGDKVLYQAGDYNFTLTIIN</sequence>
<dbReference type="OrthoDB" id="26581at10239"/>
<gene>
    <name evidence="1" type="primary">289</name>
    <name evidence="1" type="ORF">PBI_121Q_289</name>
</gene>
<evidence type="ECO:0000313" key="2">
    <source>
        <dbReference type="Proteomes" id="UP000029889"/>
    </source>
</evidence>